<dbReference type="Proteomes" id="UP000524246">
    <property type="component" value="Unassembled WGS sequence"/>
</dbReference>
<dbReference type="PANTHER" id="PTHR20854:SF4">
    <property type="entry name" value="INOSITOL-1-MONOPHOSPHATASE-RELATED"/>
    <property type="match status" value="1"/>
</dbReference>
<evidence type="ECO:0000256" key="4">
    <source>
        <dbReference type="PIRSR" id="PIRSR600760-2"/>
    </source>
</evidence>
<dbReference type="AlphaFoldDB" id="A0A7X9IIA4"/>
<dbReference type="GO" id="GO:0006020">
    <property type="term" value="P:inositol metabolic process"/>
    <property type="evidence" value="ECO:0007669"/>
    <property type="project" value="TreeGrafter"/>
</dbReference>
<accession>A0A7X9IIA4</accession>
<dbReference type="Gene3D" id="3.40.190.80">
    <property type="match status" value="1"/>
</dbReference>
<organism evidence="5 6">
    <name type="scientific">SAR324 cluster bacterium</name>
    <dbReference type="NCBI Taxonomy" id="2024889"/>
    <lineage>
        <taxon>Bacteria</taxon>
        <taxon>Deltaproteobacteria</taxon>
        <taxon>SAR324 cluster</taxon>
    </lineage>
</organism>
<dbReference type="PROSITE" id="PS00629">
    <property type="entry name" value="IMP_1"/>
    <property type="match status" value="1"/>
</dbReference>
<feature type="binding site" evidence="4">
    <location>
        <position position="72"/>
    </location>
    <ligand>
        <name>Mg(2+)</name>
        <dbReference type="ChEBI" id="CHEBI:18420"/>
        <label>1</label>
        <note>catalytic</note>
    </ligand>
</feature>
<feature type="binding site" evidence="4">
    <location>
        <position position="90"/>
    </location>
    <ligand>
        <name>Mg(2+)</name>
        <dbReference type="ChEBI" id="CHEBI:18420"/>
        <label>2</label>
    </ligand>
</feature>
<dbReference type="SUPFAM" id="SSF56655">
    <property type="entry name" value="Carbohydrate phosphatase"/>
    <property type="match status" value="1"/>
</dbReference>
<dbReference type="GO" id="GO:0008934">
    <property type="term" value="F:inositol monophosphate 1-phosphatase activity"/>
    <property type="evidence" value="ECO:0007669"/>
    <property type="project" value="TreeGrafter"/>
</dbReference>
<evidence type="ECO:0000256" key="2">
    <source>
        <dbReference type="ARBA" id="ARBA00022801"/>
    </source>
</evidence>
<feature type="binding site" evidence="4">
    <location>
        <position position="91"/>
    </location>
    <ligand>
        <name>Mg(2+)</name>
        <dbReference type="ChEBI" id="CHEBI:18420"/>
        <label>1</label>
        <note>catalytic</note>
    </ligand>
</feature>
<name>A0A7X9IIA4_9DELT</name>
<evidence type="ECO:0008006" key="7">
    <source>
        <dbReference type="Google" id="ProtNLM"/>
    </source>
</evidence>
<dbReference type="EMBL" id="JAAZON010000063">
    <property type="protein sequence ID" value="NMC61858.1"/>
    <property type="molecule type" value="Genomic_DNA"/>
</dbReference>
<dbReference type="GO" id="GO:0046872">
    <property type="term" value="F:metal ion binding"/>
    <property type="evidence" value="ECO:0007669"/>
    <property type="project" value="UniProtKB-KW"/>
</dbReference>
<proteinExistence type="predicted"/>
<dbReference type="PRINTS" id="PR00377">
    <property type="entry name" value="IMPHPHTASES"/>
</dbReference>
<comment type="caution">
    <text evidence="5">The sequence shown here is derived from an EMBL/GenBank/DDBJ whole genome shotgun (WGS) entry which is preliminary data.</text>
</comment>
<dbReference type="Gene3D" id="3.30.540.10">
    <property type="entry name" value="Fructose-1,6-Bisphosphatase, subunit A, domain 1"/>
    <property type="match status" value="1"/>
</dbReference>
<keyword evidence="3 4" id="KW-0460">Magnesium</keyword>
<protein>
    <recommendedName>
        <fullName evidence="7">Inositol monophosphatase</fullName>
    </recommendedName>
</protein>
<dbReference type="PANTHER" id="PTHR20854">
    <property type="entry name" value="INOSITOL MONOPHOSPHATASE"/>
    <property type="match status" value="1"/>
</dbReference>
<feature type="binding site" evidence="4">
    <location>
        <position position="88"/>
    </location>
    <ligand>
        <name>Mg(2+)</name>
        <dbReference type="ChEBI" id="CHEBI:18420"/>
        <label>1</label>
        <note>catalytic</note>
    </ligand>
</feature>
<feature type="binding site" evidence="4">
    <location>
        <position position="212"/>
    </location>
    <ligand>
        <name>Mg(2+)</name>
        <dbReference type="ChEBI" id="CHEBI:18420"/>
        <label>1</label>
        <note>catalytic</note>
    </ligand>
</feature>
<reference evidence="5 6" key="1">
    <citation type="journal article" date="2020" name="Biotechnol. Biofuels">
        <title>New insights from the biogas microbiome by comprehensive genome-resolved metagenomics of nearly 1600 species originating from multiple anaerobic digesters.</title>
        <authorList>
            <person name="Campanaro S."/>
            <person name="Treu L."/>
            <person name="Rodriguez-R L.M."/>
            <person name="Kovalovszki A."/>
            <person name="Ziels R.M."/>
            <person name="Maus I."/>
            <person name="Zhu X."/>
            <person name="Kougias P.G."/>
            <person name="Basile A."/>
            <person name="Luo G."/>
            <person name="Schluter A."/>
            <person name="Konstantinidis K.T."/>
            <person name="Angelidaki I."/>
        </authorList>
    </citation>
    <scope>NUCLEOTIDE SEQUENCE [LARGE SCALE GENOMIC DNA]</scope>
    <source>
        <strain evidence="5">AS27yjCOA_65</strain>
    </source>
</reference>
<dbReference type="InterPro" id="IPR020583">
    <property type="entry name" value="Inositol_monoP_metal-BS"/>
</dbReference>
<sequence length="263" mass="29102">MDISSSLIETMLNAVEKAGELALTLRSKLTKADIERKDEGDWDLVTRSDRECQRLISEILGKVFPNIPIIGEEDSSHKFEHERFFTIDPIDGTWEYANRRNTWGVLIGYIENSEAMAGVMYQPELKNMAWSAKGLNTFLNANKVRFAQNLDRSVIISSGPWLYSNTLLITKIIPGLLEAGFKIIGLPCAISCSLAFLNYEGSAFLGGGKIWDVTPLAIATKEAGGVLASFSGTKPLFNKMELPLLFATNEEILKELAAVTSLY</sequence>
<evidence type="ECO:0000256" key="1">
    <source>
        <dbReference type="ARBA" id="ARBA00022723"/>
    </source>
</evidence>
<keyword evidence="1 4" id="KW-0479">Metal-binding</keyword>
<dbReference type="InterPro" id="IPR000760">
    <property type="entry name" value="Inositol_monophosphatase-like"/>
</dbReference>
<dbReference type="Pfam" id="PF00459">
    <property type="entry name" value="Inositol_P"/>
    <property type="match status" value="1"/>
</dbReference>
<evidence type="ECO:0000313" key="6">
    <source>
        <dbReference type="Proteomes" id="UP000524246"/>
    </source>
</evidence>
<evidence type="ECO:0000313" key="5">
    <source>
        <dbReference type="EMBL" id="NMC61858.1"/>
    </source>
</evidence>
<evidence type="ECO:0000256" key="3">
    <source>
        <dbReference type="ARBA" id="ARBA00022842"/>
    </source>
</evidence>
<dbReference type="GO" id="GO:0007165">
    <property type="term" value="P:signal transduction"/>
    <property type="evidence" value="ECO:0007669"/>
    <property type="project" value="TreeGrafter"/>
</dbReference>
<gene>
    <name evidence="5" type="ORF">GYA55_01680</name>
</gene>
<dbReference type="CDD" id="cd01637">
    <property type="entry name" value="IMPase_like"/>
    <property type="match status" value="1"/>
</dbReference>
<keyword evidence="2" id="KW-0378">Hydrolase</keyword>
<comment type="cofactor">
    <cofactor evidence="4">
        <name>Mg(2+)</name>
        <dbReference type="ChEBI" id="CHEBI:18420"/>
    </cofactor>
</comment>